<comment type="caution">
    <text evidence="6">The sequence shown here is derived from an EMBL/GenBank/DDBJ whole genome shotgun (WGS) entry which is preliminary data.</text>
</comment>
<evidence type="ECO:0000313" key="6">
    <source>
        <dbReference type="EMBL" id="OAO18014.1"/>
    </source>
</evidence>
<feature type="transmembrane region" description="Helical" evidence="5">
    <location>
        <begin position="110"/>
        <end position="131"/>
    </location>
</feature>
<feature type="transmembrane region" description="Helical" evidence="5">
    <location>
        <begin position="83"/>
        <end position="104"/>
    </location>
</feature>
<accession>A0A196SQG1</accession>
<feature type="transmembrane region" description="Helical" evidence="5">
    <location>
        <begin position="41"/>
        <end position="58"/>
    </location>
</feature>
<dbReference type="InterPro" id="IPR002347">
    <property type="entry name" value="SDR_fam"/>
</dbReference>
<dbReference type="PRINTS" id="PR00081">
    <property type="entry name" value="GDHRDH"/>
</dbReference>
<dbReference type="AlphaFoldDB" id="A0A196SQG1"/>
<proteinExistence type="predicted"/>
<dbReference type="SUPFAM" id="SSF103481">
    <property type="entry name" value="Multidrug resistance efflux transporter EmrE"/>
    <property type="match status" value="1"/>
</dbReference>
<feature type="transmembrane region" description="Helical" evidence="5">
    <location>
        <begin position="167"/>
        <end position="187"/>
    </location>
</feature>
<evidence type="ECO:0000313" key="7">
    <source>
        <dbReference type="Proteomes" id="UP000078348"/>
    </source>
</evidence>
<evidence type="ECO:0000256" key="1">
    <source>
        <dbReference type="ARBA" id="ARBA00004141"/>
    </source>
</evidence>
<dbReference type="InterPro" id="IPR007271">
    <property type="entry name" value="Nuc_sug_transpt"/>
</dbReference>
<keyword evidence="7" id="KW-1185">Reference proteome</keyword>
<dbReference type="InterPro" id="IPR027417">
    <property type="entry name" value="P-loop_NTPase"/>
</dbReference>
<organism evidence="6 7">
    <name type="scientific">Blastocystis sp. subtype 1 (strain ATCC 50177 / NandII)</name>
    <dbReference type="NCBI Taxonomy" id="478820"/>
    <lineage>
        <taxon>Eukaryota</taxon>
        <taxon>Sar</taxon>
        <taxon>Stramenopiles</taxon>
        <taxon>Bigyra</taxon>
        <taxon>Opalozoa</taxon>
        <taxon>Opalinata</taxon>
        <taxon>Blastocystidae</taxon>
        <taxon>Blastocystis</taxon>
    </lineage>
</organism>
<dbReference type="Pfam" id="PF00106">
    <property type="entry name" value="adh_short"/>
    <property type="match status" value="1"/>
</dbReference>
<dbReference type="PANTHER" id="PTHR10231">
    <property type="entry name" value="NUCLEOTIDE-SUGAR TRANSMEMBRANE TRANSPORTER"/>
    <property type="match status" value="1"/>
</dbReference>
<feature type="transmembrane region" description="Helical" evidence="5">
    <location>
        <begin position="232"/>
        <end position="254"/>
    </location>
</feature>
<dbReference type="STRING" id="478820.A0A196SQG1"/>
<dbReference type="PROSITE" id="PS00061">
    <property type="entry name" value="ADH_SHORT"/>
    <property type="match status" value="1"/>
</dbReference>
<dbReference type="SUPFAM" id="SSF51735">
    <property type="entry name" value="NAD(P)-binding Rossmann-fold domains"/>
    <property type="match status" value="1"/>
</dbReference>
<dbReference type="Pfam" id="PF04142">
    <property type="entry name" value="Nuc_sug_transp"/>
    <property type="match status" value="1"/>
</dbReference>
<gene>
    <name evidence="6" type="ORF">AV274_0257</name>
</gene>
<keyword evidence="3 5" id="KW-1133">Transmembrane helix</keyword>
<dbReference type="NCBIfam" id="TIGR00803">
    <property type="entry name" value="nst"/>
    <property type="match status" value="1"/>
</dbReference>
<dbReference type="PRINTS" id="PR00080">
    <property type="entry name" value="SDRFAMILY"/>
</dbReference>
<dbReference type="InterPro" id="IPR036291">
    <property type="entry name" value="NAD(P)-bd_dom_sf"/>
</dbReference>
<reference evidence="6 7" key="1">
    <citation type="submission" date="2016-05" db="EMBL/GenBank/DDBJ databases">
        <title>Nuclear genome of Blastocystis sp. subtype 1 NandII.</title>
        <authorList>
            <person name="Gentekaki E."/>
            <person name="Curtis B."/>
            <person name="Stairs C."/>
            <person name="Eme L."/>
            <person name="Herman E."/>
            <person name="Klimes V."/>
            <person name="Arias M.C."/>
            <person name="Elias M."/>
            <person name="Hilliou F."/>
            <person name="Klute M."/>
            <person name="Malik S.-B."/>
            <person name="Pightling A."/>
            <person name="Rachubinski R."/>
            <person name="Salas D."/>
            <person name="Schlacht A."/>
            <person name="Suga H."/>
            <person name="Archibald J."/>
            <person name="Ball S.G."/>
            <person name="Clark G."/>
            <person name="Dacks J."/>
            <person name="Van Der Giezen M."/>
            <person name="Tsaousis A."/>
            <person name="Roger A."/>
        </authorList>
    </citation>
    <scope>NUCLEOTIDE SEQUENCE [LARGE SCALE GENOMIC DNA]</scope>
    <source>
        <strain evidence="7">ATCC 50177 / NandII</strain>
    </source>
</reference>
<feature type="transmembrane region" description="Helical" evidence="5">
    <location>
        <begin position="138"/>
        <end position="155"/>
    </location>
</feature>
<keyword evidence="4 5" id="KW-0472">Membrane</keyword>
<evidence type="ECO:0000256" key="5">
    <source>
        <dbReference type="SAM" id="Phobius"/>
    </source>
</evidence>
<feature type="transmembrane region" description="Helical" evidence="5">
    <location>
        <begin position="199"/>
        <end position="220"/>
    </location>
</feature>
<dbReference type="GO" id="GO:0015165">
    <property type="term" value="F:pyrimidine nucleotide-sugar transmembrane transporter activity"/>
    <property type="evidence" value="ECO:0007669"/>
    <property type="project" value="InterPro"/>
</dbReference>
<dbReference type="GO" id="GO:0000139">
    <property type="term" value="C:Golgi membrane"/>
    <property type="evidence" value="ECO:0007669"/>
    <property type="project" value="InterPro"/>
</dbReference>
<feature type="transmembrane region" description="Helical" evidence="5">
    <location>
        <begin position="292"/>
        <end position="309"/>
    </location>
</feature>
<sequence length="1231" mass="137040">MAFEVNMKYVSLVLLVFFTSAQVLCMRYAKTLPGDPYDSSTAVLLGEIMKLVMSFLLLSMEKKSVKGAASQLANEVSNHSRDVLLQSVPAILYTIQNNFLYIAITNLEAAVFQVSSQLKLLTAAIFSVTFLKKYISGMQWFSLVILGAGVVLVQFDPNAKSTTSGNLTLGLIAVVIACTTSGFAGVFMEKMFKDAKFSLWSRNVWLATYSIIAGVIGIVFKKPSLLLPANFFHGYSVWAFLAVALLAMGGLIIAMVLKYADNILKAFGNSASILVSSWISVYLFGFKITTNFLIGCALVMIAIVMYSYGAKGVNYTKLTPSKVVTPLMFQKPSVRRERLALQADTSFKKPIAWREIPFPPFPPVERPHTLPPLLPASYTRVPLHYDPPPPNYFTGRLPSPEEPLLPLPSTHHDFEAVLACFLTDSSLLSRAKTFFTKLRSAVGDASDLWVKRCLAGGVELWWCEAEQREEVKALIAWLKDFENRSEEDDEDLAWEVDPYYTSNAYLISGAEGKSALAAHLARSLRRKLIEINNADQEVINLIPHVQEATQSRILRSTVKKTKARTATLQCATFPILLLDDVDANAQPAAPFLPAAMRNQLDFRQTLNSLQFAAASPDFESFMDWDRMAHWPYKQSGQRWLKTGETQHLPNDDQTDSFLVSNFLRFYSRQHPAASSPAPPFPAFRLDSVSPSLLPLEGAEVTLKGSVSVVGEVLLLGCDEGALPLRLTPKSPCELQATIPPLPRGLYHLAFFARDGRRLFCSREQPWFGREAVLVTKRAAKLATGETNSEEEFEEAKPSKWKSGVSSFFLLEDLFSREEKEEGEPPAFEEDVEWNPGDPAAVEEWNEVVTACDALCVVTALHSCHSSPTREDDNFVEGCFFHPCHYWTNQQMGNDLAGKVYGCLEAEVEAVTALEEVEEEVLFEYNRKRRETGIVKCIQSIPGYEWMNALYVEKQFNGHMQLFQRIAVLEKKAGAHVQLERRTALITGGASGIGLAAAKALADNGVNIVVWDKNKEAMEQTQKEVSAHIRNGNFFIQQVVDVTDTSNIKEAYKQLETKFEECGMNRVSILLNNAGIVYDDPINSLSVQEVDNTFSVNVISQFSLISTFLPDLMNQRVANIVNMSSLIALVPSSHLSSYSASKAAVRAMSDCLRLDFKANNNDHIRVTTICPQFVSTGMFSGSYSKEYLGHRLKNFFFPENSAEDIAKEIVYAIRYEKDEIILPVGLTDSSEM</sequence>
<dbReference type="InterPro" id="IPR020904">
    <property type="entry name" value="Sc_DH/Rdtase_CS"/>
</dbReference>
<dbReference type="Gene3D" id="3.40.50.720">
    <property type="entry name" value="NAD(P)-binding Rossmann-like Domain"/>
    <property type="match status" value="1"/>
</dbReference>
<dbReference type="Gene3D" id="3.40.50.300">
    <property type="entry name" value="P-loop containing nucleotide triphosphate hydrolases"/>
    <property type="match status" value="1"/>
</dbReference>
<evidence type="ECO:0000256" key="4">
    <source>
        <dbReference type="ARBA" id="ARBA00023136"/>
    </source>
</evidence>
<dbReference type="OrthoDB" id="408493at2759"/>
<protein>
    <submittedName>
        <fullName evidence="6">UDP-galactose translocator</fullName>
    </submittedName>
</protein>
<evidence type="ECO:0000256" key="3">
    <source>
        <dbReference type="ARBA" id="ARBA00022989"/>
    </source>
</evidence>
<dbReference type="EMBL" id="LXWW01000011">
    <property type="protein sequence ID" value="OAO18014.1"/>
    <property type="molecule type" value="Genomic_DNA"/>
</dbReference>
<dbReference type="InterPro" id="IPR037185">
    <property type="entry name" value="EmrE-like"/>
</dbReference>
<name>A0A196SQG1_BLAHN</name>
<comment type="subcellular location">
    <subcellularLocation>
        <location evidence="1">Membrane</location>
        <topology evidence="1">Multi-pass membrane protein</topology>
    </subcellularLocation>
</comment>
<keyword evidence="2 5" id="KW-0812">Transmembrane</keyword>
<evidence type="ECO:0000256" key="2">
    <source>
        <dbReference type="ARBA" id="ARBA00022692"/>
    </source>
</evidence>
<dbReference type="Proteomes" id="UP000078348">
    <property type="component" value="Unassembled WGS sequence"/>
</dbReference>